<organism evidence="2 3">
    <name type="scientific">Wallemia ichthyophaga (strain EXF-994 / CBS 113033)</name>
    <dbReference type="NCBI Taxonomy" id="1299270"/>
    <lineage>
        <taxon>Eukaryota</taxon>
        <taxon>Fungi</taxon>
        <taxon>Dikarya</taxon>
        <taxon>Basidiomycota</taxon>
        <taxon>Wallemiomycotina</taxon>
        <taxon>Wallemiomycetes</taxon>
        <taxon>Wallemiales</taxon>
        <taxon>Wallemiaceae</taxon>
        <taxon>Wallemia</taxon>
    </lineage>
</organism>
<dbReference type="InterPro" id="IPR051288">
    <property type="entry name" value="Serum_paraoxonase/arylesterase"/>
</dbReference>
<feature type="chain" id="PRO_5004480247" evidence="1">
    <location>
        <begin position="17"/>
        <end position="416"/>
    </location>
</feature>
<dbReference type="Gene3D" id="2.120.10.30">
    <property type="entry name" value="TolB, C-terminal domain"/>
    <property type="match status" value="1"/>
</dbReference>
<protein>
    <submittedName>
        <fullName evidence="2">Serum paraoxonase/lactonase 3</fullName>
    </submittedName>
</protein>
<gene>
    <name evidence="2" type="ORF">J056_001954</name>
</gene>
<dbReference type="RefSeq" id="XP_009269857.1">
    <property type="nucleotide sequence ID" value="XM_009271582.1"/>
</dbReference>
<reference evidence="3" key="1">
    <citation type="journal article" date="2013" name="BMC Genomics">
        <title>Genome and transcriptome sequencing of the halophilic fungus Wallemia ichthyophaga: haloadaptations present and absent.</title>
        <authorList>
            <person name="Zajc J."/>
            <person name="Liu Y."/>
            <person name="Dai W."/>
            <person name="Yang Z."/>
            <person name="Hu J."/>
            <person name="Gostincar C."/>
            <person name="Gunde-Cimerman N."/>
        </authorList>
    </citation>
    <scope>NUCLEOTIDE SEQUENCE [LARGE SCALE GENOMIC DNA]</scope>
    <source>
        <strain evidence="3">EXF-994 / CBS 113033</strain>
    </source>
</reference>
<name>R9AAZ7_WALI9</name>
<dbReference type="HOGENOM" id="CLU_035172_1_0_1"/>
<dbReference type="InterPro" id="IPR011042">
    <property type="entry name" value="6-blade_b-propeller_TolB-like"/>
</dbReference>
<feature type="signal peptide" evidence="1">
    <location>
        <begin position="1"/>
        <end position="16"/>
    </location>
</feature>
<dbReference type="Proteomes" id="UP000014064">
    <property type="component" value="Unassembled WGS sequence"/>
</dbReference>
<dbReference type="PANTHER" id="PTHR11799">
    <property type="entry name" value="PARAOXONASE"/>
    <property type="match status" value="1"/>
</dbReference>
<dbReference type="GeneID" id="20374906"/>
<evidence type="ECO:0000256" key="1">
    <source>
        <dbReference type="SAM" id="SignalP"/>
    </source>
</evidence>
<evidence type="ECO:0000313" key="3">
    <source>
        <dbReference type="Proteomes" id="UP000014064"/>
    </source>
</evidence>
<dbReference type="OrthoDB" id="5307922at2759"/>
<dbReference type="eggNOG" id="ENOG502S58R">
    <property type="taxonomic scope" value="Eukaryota"/>
</dbReference>
<evidence type="ECO:0000313" key="2">
    <source>
        <dbReference type="EMBL" id="EOQ99398.1"/>
    </source>
</evidence>
<keyword evidence="3" id="KW-1185">Reference proteome</keyword>
<accession>R9AAZ7</accession>
<dbReference type="PANTHER" id="PTHR11799:SF30">
    <property type="entry name" value="SERUM PARAOXONASE_ARYLESTERASE 2"/>
    <property type="match status" value="1"/>
</dbReference>
<proteinExistence type="predicted"/>
<dbReference type="EMBL" id="KE007242">
    <property type="protein sequence ID" value="EOQ99398.1"/>
    <property type="molecule type" value="Genomic_DNA"/>
</dbReference>
<dbReference type="AlphaFoldDB" id="R9AAZ7"/>
<dbReference type="OMA" id="NDHYITK"/>
<dbReference type="KEGG" id="wic:J056_001954"/>
<keyword evidence="1" id="KW-0732">Signal</keyword>
<dbReference type="SUPFAM" id="SSF63829">
    <property type="entry name" value="Calcium-dependent phosphotriesterase"/>
    <property type="match status" value="1"/>
</dbReference>
<sequence length="416" mass="45748">MLKNVILIVLATVLLPQLITYSSQFFSIFVKPQLPYLYARYGGEDVSGGCQIVRAVGLQHCEDVATIRQVQDEHTGYSPMLAGCDDRFAYNTVLGVFDDIVTPGTLQLVAPYKDLDGRVDVTVMPITIDDDADFDLHPLGIGVSPVNSARVFVVNHALEESRVEVLDVDYDLARAHRVASIAHPLISTPNSIAAIDDTSFYVSNDHRFGLRGRTVAGKVVNMLETFLRLPLGEVNLVRFAEGDGTVDVQRAAKHIAYANGVVAFDDKLAVGSTTTNQVLLYRRDIQTDALEYLRSIHLPFHVDNLSYDKEGGVVLASGHPHYPTLARYVRSKGKTEDPMSWVVAIEVDKEQEEMEETRGEGEVAQRRLLKGNKKDSIHSVIQSDGQFASSVTTLERNGDALVGGGLYMNGLLTCRI</sequence>